<evidence type="ECO:0000256" key="1">
    <source>
        <dbReference type="ARBA" id="ARBA00022553"/>
    </source>
</evidence>
<feature type="domain" description="HTH luxR-type" evidence="7">
    <location>
        <begin position="271"/>
        <end position="336"/>
    </location>
</feature>
<evidence type="ECO:0000256" key="2">
    <source>
        <dbReference type="ARBA" id="ARBA00023012"/>
    </source>
</evidence>
<dbReference type="GO" id="GO:0000976">
    <property type="term" value="F:transcription cis-regulatory region binding"/>
    <property type="evidence" value="ECO:0007669"/>
    <property type="project" value="TreeGrafter"/>
</dbReference>
<dbReference type="SUPFAM" id="SSF52172">
    <property type="entry name" value="CheY-like"/>
    <property type="match status" value="1"/>
</dbReference>
<keyword evidence="3" id="KW-0805">Transcription regulation</keyword>
<dbReference type="RefSeq" id="WP_184856953.1">
    <property type="nucleotide sequence ID" value="NZ_JACHLK010000003.1"/>
</dbReference>
<protein>
    <submittedName>
        <fullName evidence="9">DNA-binding response OmpR family regulator/DNA-binding CsgD family transcriptional regulator</fullName>
    </submittedName>
</protein>
<dbReference type="InterPro" id="IPR036388">
    <property type="entry name" value="WH-like_DNA-bd_sf"/>
</dbReference>
<dbReference type="PROSITE" id="PS50043">
    <property type="entry name" value="HTH_LUXR_2"/>
    <property type="match status" value="1"/>
</dbReference>
<accession>A0A7X0PCT6</accession>
<dbReference type="InterPro" id="IPR000792">
    <property type="entry name" value="Tscrpt_reg_LuxR_C"/>
</dbReference>
<reference evidence="9 10" key="1">
    <citation type="submission" date="2020-08" db="EMBL/GenBank/DDBJ databases">
        <title>Functional genomics of gut bacteria from endangered species of beetles.</title>
        <authorList>
            <person name="Carlos-Shanley C."/>
        </authorList>
    </citation>
    <scope>NUCLEOTIDE SEQUENCE [LARGE SCALE GENOMIC DNA]</scope>
    <source>
        <strain evidence="9 10">S00198</strain>
    </source>
</reference>
<evidence type="ECO:0000313" key="10">
    <source>
        <dbReference type="Proteomes" id="UP000575083"/>
    </source>
</evidence>
<evidence type="ECO:0000256" key="5">
    <source>
        <dbReference type="ARBA" id="ARBA00023163"/>
    </source>
</evidence>
<keyword evidence="2" id="KW-0902">Two-component regulatory system</keyword>
<dbReference type="Gene3D" id="1.10.10.10">
    <property type="entry name" value="Winged helix-like DNA-binding domain superfamily/Winged helix DNA-binding domain"/>
    <property type="match status" value="1"/>
</dbReference>
<dbReference type="SUPFAM" id="SSF46894">
    <property type="entry name" value="C-terminal effector domain of the bipartite response regulators"/>
    <property type="match status" value="1"/>
</dbReference>
<feature type="domain" description="Response regulatory" evidence="8">
    <location>
        <begin position="24"/>
        <end position="140"/>
    </location>
</feature>
<dbReference type="GO" id="GO:0000156">
    <property type="term" value="F:phosphorelay response regulator activity"/>
    <property type="evidence" value="ECO:0007669"/>
    <property type="project" value="TreeGrafter"/>
</dbReference>
<dbReference type="PROSITE" id="PS50110">
    <property type="entry name" value="RESPONSE_REGULATORY"/>
    <property type="match status" value="1"/>
</dbReference>
<gene>
    <name evidence="9" type="ORF">HNP48_002222</name>
</gene>
<organism evidence="9 10">
    <name type="scientific">Acidovorax soli</name>
    <dbReference type="NCBI Taxonomy" id="592050"/>
    <lineage>
        <taxon>Bacteria</taxon>
        <taxon>Pseudomonadati</taxon>
        <taxon>Pseudomonadota</taxon>
        <taxon>Betaproteobacteria</taxon>
        <taxon>Burkholderiales</taxon>
        <taxon>Comamonadaceae</taxon>
        <taxon>Acidovorax</taxon>
    </lineage>
</organism>
<dbReference type="PANTHER" id="PTHR48111">
    <property type="entry name" value="REGULATOR OF RPOS"/>
    <property type="match status" value="1"/>
</dbReference>
<dbReference type="Pfam" id="PF00196">
    <property type="entry name" value="GerE"/>
    <property type="match status" value="1"/>
</dbReference>
<evidence type="ECO:0000256" key="4">
    <source>
        <dbReference type="ARBA" id="ARBA00023125"/>
    </source>
</evidence>
<evidence type="ECO:0000259" key="7">
    <source>
        <dbReference type="PROSITE" id="PS50043"/>
    </source>
</evidence>
<sequence>MTTTAASHPPAPGGAALDRSDSDVVLIVDDVPDNLAVLHDALDESGYTVLVAMHGEAALQRAAQALPDIVLLDAMMPGMDGFEVARRLKASPQTAHIPIIFMTGLTETEHLVAALEAGGVDYVTKPIKPREVMARMGVHLGAARKARADASQAREARNALDAFGYASITVRALDGRIVWQTPLARELLQAYFGEASPWAPEPVQAWLRRHVLLDNAAELLAQAQAEPPRLAIDQGARRLTFRLHQQAGDSEGGGDWLIVMREVSDAKIIESMSLSFKLTAREAEVLYWVVKGKINRDIGDILGASPATVKKHLERVFAKLGVETRTAAAGMAMNRIRQLHPQFEG</sequence>
<dbReference type="PANTHER" id="PTHR48111:SF1">
    <property type="entry name" value="TWO-COMPONENT RESPONSE REGULATOR ORR33"/>
    <property type="match status" value="1"/>
</dbReference>
<dbReference type="InterPro" id="IPR001789">
    <property type="entry name" value="Sig_transdc_resp-reg_receiver"/>
</dbReference>
<evidence type="ECO:0000256" key="3">
    <source>
        <dbReference type="ARBA" id="ARBA00023015"/>
    </source>
</evidence>
<keyword evidence="4 9" id="KW-0238">DNA-binding</keyword>
<dbReference type="PRINTS" id="PR00038">
    <property type="entry name" value="HTHLUXR"/>
</dbReference>
<comment type="caution">
    <text evidence="9">The sequence shown here is derived from an EMBL/GenBank/DDBJ whole genome shotgun (WGS) entry which is preliminary data.</text>
</comment>
<dbReference type="GO" id="GO:0005829">
    <property type="term" value="C:cytosol"/>
    <property type="evidence" value="ECO:0007669"/>
    <property type="project" value="TreeGrafter"/>
</dbReference>
<dbReference type="Proteomes" id="UP000575083">
    <property type="component" value="Unassembled WGS sequence"/>
</dbReference>
<dbReference type="GO" id="GO:0032993">
    <property type="term" value="C:protein-DNA complex"/>
    <property type="evidence" value="ECO:0007669"/>
    <property type="project" value="TreeGrafter"/>
</dbReference>
<dbReference type="SMART" id="SM00421">
    <property type="entry name" value="HTH_LUXR"/>
    <property type="match status" value="1"/>
</dbReference>
<keyword evidence="5" id="KW-0804">Transcription</keyword>
<dbReference type="Gene3D" id="3.40.50.2300">
    <property type="match status" value="1"/>
</dbReference>
<evidence type="ECO:0000313" key="9">
    <source>
        <dbReference type="EMBL" id="MBB6559555.1"/>
    </source>
</evidence>
<dbReference type="EMBL" id="JACHLK010000003">
    <property type="protein sequence ID" value="MBB6559555.1"/>
    <property type="molecule type" value="Genomic_DNA"/>
</dbReference>
<proteinExistence type="predicted"/>
<dbReference type="AlphaFoldDB" id="A0A7X0PCT6"/>
<dbReference type="CDD" id="cd19920">
    <property type="entry name" value="REC_PA4781-like"/>
    <property type="match status" value="1"/>
</dbReference>
<keyword evidence="1 6" id="KW-0597">Phosphoprotein</keyword>
<dbReference type="CDD" id="cd06170">
    <property type="entry name" value="LuxR_C_like"/>
    <property type="match status" value="1"/>
</dbReference>
<keyword evidence="10" id="KW-1185">Reference proteome</keyword>
<name>A0A7X0PCT6_9BURK</name>
<dbReference type="SMART" id="SM00448">
    <property type="entry name" value="REC"/>
    <property type="match status" value="1"/>
</dbReference>
<evidence type="ECO:0000259" key="8">
    <source>
        <dbReference type="PROSITE" id="PS50110"/>
    </source>
</evidence>
<dbReference type="InterPro" id="IPR016032">
    <property type="entry name" value="Sig_transdc_resp-reg_C-effctor"/>
</dbReference>
<dbReference type="GO" id="GO:0006355">
    <property type="term" value="P:regulation of DNA-templated transcription"/>
    <property type="evidence" value="ECO:0007669"/>
    <property type="project" value="InterPro"/>
</dbReference>
<feature type="modified residue" description="4-aspartylphosphate" evidence="6">
    <location>
        <position position="73"/>
    </location>
</feature>
<dbReference type="InterPro" id="IPR011006">
    <property type="entry name" value="CheY-like_superfamily"/>
</dbReference>
<dbReference type="Pfam" id="PF00072">
    <property type="entry name" value="Response_reg"/>
    <property type="match status" value="1"/>
</dbReference>
<dbReference type="InterPro" id="IPR039420">
    <property type="entry name" value="WalR-like"/>
</dbReference>
<evidence type="ECO:0000256" key="6">
    <source>
        <dbReference type="PROSITE-ProRule" id="PRU00169"/>
    </source>
</evidence>